<dbReference type="AlphaFoldDB" id="A0A5E7H5G1"/>
<protein>
    <submittedName>
        <fullName evidence="1">Uncharacterized protein</fullName>
    </submittedName>
</protein>
<accession>A0A5E7H5G1</accession>
<name>A0A5E7H5G1_PSEFL</name>
<proteinExistence type="predicted"/>
<dbReference type="EMBL" id="CABVIF010000001">
    <property type="protein sequence ID" value="VVO59230.1"/>
    <property type="molecule type" value="Genomic_DNA"/>
</dbReference>
<dbReference type="Proteomes" id="UP000327111">
    <property type="component" value="Unassembled WGS sequence"/>
</dbReference>
<organism evidence="1 2">
    <name type="scientific">Pseudomonas fluorescens</name>
    <dbReference type="NCBI Taxonomy" id="294"/>
    <lineage>
        <taxon>Bacteria</taxon>
        <taxon>Pseudomonadati</taxon>
        <taxon>Pseudomonadota</taxon>
        <taxon>Gammaproteobacteria</taxon>
        <taxon>Pseudomonadales</taxon>
        <taxon>Pseudomonadaceae</taxon>
        <taxon>Pseudomonas</taxon>
    </lineage>
</organism>
<evidence type="ECO:0000313" key="1">
    <source>
        <dbReference type="EMBL" id="VVO59230.1"/>
    </source>
</evidence>
<sequence>MPLYASATVDLDNFVSSTARRKFDDEMEKKQFVKHKLTTLWTAGFTPNTQRAWAENYVRQSIDAAALAAGISTYEAFVSISEAPPIEWKKSAANTLLEGLLRFQK</sequence>
<reference evidence="1 2" key="1">
    <citation type="submission" date="2019-09" db="EMBL/GenBank/DDBJ databases">
        <authorList>
            <person name="Chandra G."/>
            <person name="Truman W A."/>
        </authorList>
    </citation>
    <scope>NUCLEOTIDE SEQUENCE [LARGE SCALE GENOMIC DNA]</scope>
    <source>
        <strain evidence="1">PS854</strain>
    </source>
</reference>
<gene>
    <name evidence="1" type="ORF">PS854_00707</name>
</gene>
<evidence type="ECO:0000313" key="2">
    <source>
        <dbReference type="Proteomes" id="UP000327111"/>
    </source>
</evidence>
<dbReference type="RefSeq" id="WP_150732265.1">
    <property type="nucleotide sequence ID" value="NZ_CABVIF010000001.1"/>
</dbReference>